<protein>
    <submittedName>
        <fullName evidence="1">Uncharacterized protein</fullName>
    </submittedName>
</protein>
<sequence>MPLSTSFISFVTSEVSLRITTSKSHATVHHTFERSTPRVSGFTGDVVWFPATYPCRLNWALAELAPPLLLLSLVLCFPVTSSTPAAD</sequence>
<reference evidence="1 2" key="1">
    <citation type="submission" date="2019-05" db="EMBL/GenBank/DDBJ databases">
        <title>Another draft genome of Portunus trituberculatus and its Hox gene families provides insights of decapod evolution.</title>
        <authorList>
            <person name="Jeong J.-H."/>
            <person name="Song I."/>
            <person name="Kim S."/>
            <person name="Choi T."/>
            <person name="Kim D."/>
            <person name="Ryu S."/>
            <person name="Kim W."/>
        </authorList>
    </citation>
    <scope>NUCLEOTIDE SEQUENCE [LARGE SCALE GENOMIC DNA]</scope>
    <source>
        <tissue evidence="1">Muscle</tissue>
    </source>
</reference>
<dbReference type="AlphaFoldDB" id="A0A5B7I9J1"/>
<accession>A0A5B7I9J1</accession>
<comment type="caution">
    <text evidence="1">The sequence shown here is derived from an EMBL/GenBank/DDBJ whole genome shotgun (WGS) entry which is preliminary data.</text>
</comment>
<dbReference type="Proteomes" id="UP000324222">
    <property type="component" value="Unassembled WGS sequence"/>
</dbReference>
<dbReference type="EMBL" id="VSRR010046106">
    <property type="protein sequence ID" value="MPC77548.1"/>
    <property type="molecule type" value="Genomic_DNA"/>
</dbReference>
<keyword evidence="2" id="KW-1185">Reference proteome</keyword>
<gene>
    <name evidence="1" type="ORF">E2C01_072005</name>
</gene>
<evidence type="ECO:0000313" key="2">
    <source>
        <dbReference type="Proteomes" id="UP000324222"/>
    </source>
</evidence>
<name>A0A5B7I9J1_PORTR</name>
<proteinExistence type="predicted"/>
<evidence type="ECO:0000313" key="1">
    <source>
        <dbReference type="EMBL" id="MPC77548.1"/>
    </source>
</evidence>
<organism evidence="1 2">
    <name type="scientific">Portunus trituberculatus</name>
    <name type="common">Swimming crab</name>
    <name type="synonym">Neptunus trituberculatus</name>
    <dbReference type="NCBI Taxonomy" id="210409"/>
    <lineage>
        <taxon>Eukaryota</taxon>
        <taxon>Metazoa</taxon>
        <taxon>Ecdysozoa</taxon>
        <taxon>Arthropoda</taxon>
        <taxon>Crustacea</taxon>
        <taxon>Multicrustacea</taxon>
        <taxon>Malacostraca</taxon>
        <taxon>Eumalacostraca</taxon>
        <taxon>Eucarida</taxon>
        <taxon>Decapoda</taxon>
        <taxon>Pleocyemata</taxon>
        <taxon>Brachyura</taxon>
        <taxon>Eubrachyura</taxon>
        <taxon>Portunoidea</taxon>
        <taxon>Portunidae</taxon>
        <taxon>Portuninae</taxon>
        <taxon>Portunus</taxon>
    </lineage>
</organism>